<dbReference type="InterPro" id="IPR033449">
    <property type="entry name" value="Rit1_N"/>
</dbReference>
<dbReference type="PANTHER" id="PTHR31811:SF0">
    <property type="entry name" value="TRNA A64-2'-O-RIBOSYLPHOSPHATE TRANSFERASE"/>
    <property type="match status" value="1"/>
</dbReference>
<gene>
    <name evidence="2" type="ORF">SCP_0304920</name>
</gene>
<evidence type="ECO:0000313" key="3">
    <source>
        <dbReference type="Proteomes" id="UP000287166"/>
    </source>
</evidence>
<dbReference type="OrthoDB" id="45256at2759"/>
<dbReference type="GO" id="GO:0043399">
    <property type="term" value="F:tRNA adenosine(64)-2'-O-ribosylphosphate transferase activity"/>
    <property type="evidence" value="ECO:0007669"/>
    <property type="project" value="InterPro"/>
</dbReference>
<name>A0A401GF93_9APHY</name>
<dbReference type="InParanoid" id="A0A401GF93"/>
<evidence type="ECO:0000313" key="2">
    <source>
        <dbReference type="EMBL" id="GBE80773.1"/>
    </source>
</evidence>
<organism evidence="2 3">
    <name type="scientific">Sparassis crispa</name>
    <dbReference type="NCBI Taxonomy" id="139825"/>
    <lineage>
        <taxon>Eukaryota</taxon>
        <taxon>Fungi</taxon>
        <taxon>Dikarya</taxon>
        <taxon>Basidiomycota</taxon>
        <taxon>Agaricomycotina</taxon>
        <taxon>Agaricomycetes</taxon>
        <taxon>Polyporales</taxon>
        <taxon>Sparassidaceae</taxon>
        <taxon>Sparassis</taxon>
    </lineage>
</organism>
<comment type="caution">
    <text evidence="2">The sequence shown here is derived from an EMBL/GenBank/DDBJ whole genome shotgun (WGS) entry which is preliminary data.</text>
</comment>
<dbReference type="GO" id="GO:0005737">
    <property type="term" value="C:cytoplasm"/>
    <property type="evidence" value="ECO:0007669"/>
    <property type="project" value="TreeGrafter"/>
</dbReference>
<proteinExistence type="predicted"/>
<dbReference type="EMBL" id="BFAD01000003">
    <property type="protein sequence ID" value="GBE80773.1"/>
    <property type="molecule type" value="Genomic_DNA"/>
</dbReference>
<dbReference type="GO" id="GO:0019988">
    <property type="term" value="P:charged-tRNA amino acid modification"/>
    <property type="evidence" value="ECO:0007669"/>
    <property type="project" value="InterPro"/>
</dbReference>
<protein>
    <recommendedName>
        <fullName evidence="1">Rit1 N-terminal domain-containing protein</fullName>
    </recommendedName>
</protein>
<dbReference type="AlphaFoldDB" id="A0A401GF93"/>
<accession>A0A401GF93</accession>
<dbReference type="FunCoup" id="A0A401GF93">
    <property type="interactions" value="22"/>
</dbReference>
<dbReference type="GeneID" id="38777690"/>
<dbReference type="Pfam" id="PF17184">
    <property type="entry name" value="Rit1_C"/>
    <property type="match status" value="1"/>
</dbReference>
<dbReference type="RefSeq" id="XP_027611686.1">
    <property type="nucleotide sequence ID" value="XM_027755885.1"/>
</dbReference>
<dbReference type="InterPro" id="IPR007306">
    <property type="entry name" value="Rit1"/>
</dbReference>
<dbReference type="Proteomes" id="UP000287166">
    <property type="component" value="Unassembled WGS sequence"/>
</dbReference>
<feature type="domain" description="Rit1 N-terminal" evidence="1">
    <location>
        <begin position="23"/>
        <end position="289"/>
    </location>
</feature>
<dbReference type="PANTHER" id="PTHR31811">
    <property type="entry name" value="TRNA A64-2'-O-RIBOSYLPHOSPHATE TRANSFERASE"/>
    <property type="match status" value="1"/>
</dbReference>
<sequence length="385" mass="42464">MPVAHGLEYGSHRDIAALAFAYLHKESLDIYNRLHSIEEDVAFVTSVCSSYPHLPVLPNLRCGAWYVDPSTARREPAYFKSTDGHYGNWSFNLRRPNLHLLQVALSEGGLIIVDSTRSGKRIPDALSKTVPIWCTVVNRAIRSLNPMTQKRQWDTALCCPPGVVSSQEMAQIEERIDGWVDSLLASSYVLPDLAFPLKPLWITPSTTVLPQVTSAALRNYLPVICVSASRSMSEGLERRRNGFAYVPGSGDDHELWGVGLTPQLFWQHKTVILKAIRSDLPTLVGSLVKESPSRSRNDCWTLLPTPIFQVGGSILVGAISDLPLALPSHLPESGADIAFVLISGNSTSEPLDDPGFDAPGTVLQLRLSEGKKEQLHFLRNVLPKW</sequence>
<evidence type="ECO:0000259" key="1">
    <source>
        <dbReference type="Pfam" id="PF17184"/>
    </source>
</evidence>
<keyword evidence="3" id="KW-1185">Reference proteome</keyword>
<reference evidence="2 3" key="1">
    <citation type="journal article" date="2018" name="Sci. Rep.">
        <title>Genome sequence of the cauliflower mushroom Sparassis crispa (Hanabiratake) and its association with beneficial usage.</title>
        <authorList>
            <person name="Kiyama R."/>
            <person name="Furutani Y."/>
            <person name="Kawaguchi K."/>
            <person name="Nakanishi T."/>
        </authorList>
    </citation>
    <scope>NUCLEOTIDE SEQUENCE [LARGE SCALE GENOMIC DNA]</scope>
</reference>